<reference evidence="2" key="1">
    <citation type="submission" date="2020-05" db="EMBL/GenBank/DDBJ databases">
        <authorList>
            <person name="Chiriac C."/>
            <person name="Salcher M."/>
            <person name="Ghai R."/>
            <person name="Kavagutti S V."/>
        </authorList>
    </citation>
    <scope>NUCLEOTIDE SEQUENCE</scope>
</reference>
<gene>
    <name evidence="2" type="ORF">UFOPK2782_00743</name>
</gene>
<dbReference type="InterPro" id="IPR001254">
    <property type="entry name" value="Trypsin_dom"/>
</dbReference>
<dbReference type="InterPro" id="IPR043504">
    <property type="entry name" value="Peptidase_S1_PA_chymotrypsin"/>
</dbReference>
<evidence type="ECO:0000259" key="1">
    <source>
        <dbReference type="SMART" id="SM00020"/>
    </source>
</evidence>
<accession>A0A6J6SSZ6</accession>
<dbReference type="SMART" id="SM00020">
    <property type="entry name" value="Tryp_SPc"/>
    <property type="match status" value="1"/>
</dbReference>
<dbReference type="InterPro" id="IPR009003">
    <property type="entry name" value="Peptidase_S1_PA"/>
</dbReference>
<dbReference type="PROSITE" id="PS00135">
    <property type="entry name" value="TRYPSIN_SER"/>
    <property type="match status" value="1"/>
</dbReference>
<dbReference type="InterPro" id="IPR033116">
    <property type="entry name" value="TRYPSIN_SER"/>
</dbReference>
<feature type="domain" description="Peptidase S1" evidence="1">
    <location>
        <begin position="28"/>
        <end position="285"/>
    </location>
</feature>
<dbReference type="AlphaFoldDB" id="A0A6J6SSZ6"/>
<dbReference type="Pfam" id="PF00089">
    <property type="entry name" value="Trypsin"/>
    <property type="match status" value="1"/>
</dbReference>
<organism evidence="2">
    <name type="scientific">freshwater metagenome</name>
    <dbReference type="NCBI Taxonomy" id="449393"/>
    <lineage>
        <taxon>unclassified sequences</taxon>
        <taxon>metagenomes</taxon>
        <taxon>ecological metagenomes</taxon>
    </lineage>
</organism>
<dbReference type="EMBL" id="CAEZYS010000089">
    <property type="protein sequence ID" value="CAB4737904.1"/>
    <property type="molecule type" value="Genomic_DNA"/>
</dbReference>
<dbReference type="SUPFAM" id="SSF50494">
    <property type="entry name" value="Trypsin-like serine proteases"/>
    <property type="match status" value="1"/>
</dbReference>
<sequence length="335" mass="36166">MRITLRSVFTVLASTSLLSTLITAPVFASYNGKPDNTNKRIVPLLSNPNDLNSNGSGFLYSSRIVLTSGHTAFSFKDGKRVEFRPYLAVGKPNANVKTNGVGVKVIKRISAPGYLPNESPDLNDFSILILEKDLIQIEPATLLTPEIEQELINNRSEVKLHGYGNTVDLCAQGESPPCRTNQFKASDVPRSIDATIHPAEDFPDLVGYEVTPRLAGQLLFFSPGKSSMCGGDSGGALTTTYDGKLIYLANIGTADRIYACGQSPSFDGRGGINYSQPIYKYLDLIEEAEAFVAKQIAKEKRSAPSKASIKCVKGATVKTFKGADAKCPAGFTKRK</sequence>
<dbReference type="GO" id="GO:0006508">
    <property type="term" value="P:proteolysis"/>
    <property type="evidence" value="ECO:0007669"/>
    <property type="project" value="InterPro"/>
</dbReference>
<protein>
    <submittedName>
        <fullName evidence="2">Unannotated protein</fullName>
    </submittedName>
</protein>
<name>A0A6J6SSZ6_9ZZZZ</name>
<dbReference type="Gene3D" id="2.40.10.10">
    <property type="entry name" value="Trypsin-like serine proteases"/>
    <property type="match status" value="1"/>
</dbReference>
<dbReference type="GO" id="GO:0004252">
    <property type="term" value="F:serine-type endopeptidase activity"/>
    <property type="evidence" value="ECO:0007669"/>
    <property type="project" value="InterPro"/>
</dbReference>
<proteinExistence type="predicted"/>
<evidence type="ECO:0000313" key="2">
    <source>
        <dbReference type="EMBL" id="CAB4737904.1"/>
    </source>
</evidence>